<dbReference type="PANTHER" id="PTHR45138">
    <property type="entry name" value="REGULATORY COMPONENTS OF SENSORY TRANSDUCTION SYSTEM"/>
    <property type="match status" value="1"/>
</dbReference>
<dbReference type="EC" id="2.7.7.65" evidence="1"/>
<gene>
    <name evidence="6" type="ORF">CFBP5473_06010</name>
</gene>
<dbReference type="KEGG" id="alf:CFBP5473_06010"/>
<organism evidence="6 7">
    <name type="scientific">Agrobacterium larrymoorei</name>
    <dbReference type="NCBI Taxonomy" id="160699"/>
    <lineage>
        <taxon>Bacteria</taxon>
        <taxon>Pseudomonadati</taxon>
        <taxon>Pseudomonadota</taxon>
        <taxon>Alphaproteobacteria</taxon>
        <taxon>Hyphomicrobiales</taxon>
        <taxon>Rhizobiaceae</taxon>
        <taxon>Rhizobium/Agrobacterium group</taxon>
        <taxon>Agrobacterium</taxon>
    </lineage>
</organism>
<reference evidence="6 7" key="1">
    <citation type="submission" date="2019-04" db="EMBL/GenBank/DDBJ databases">
        <title>Complete genome sequence of Agrobacterium larrymoorei CFBP5473.</title>
        <authorList>
            <person name="Haryono M."/>
            <person name="Chou L."/>
            <person name="Lin Y.-C."/>
            <person name="Lai E.-M."/>
            <person name="Kuo C.-H."/>
        </authorList>
    </citation>
    <scope>NUCLEOTIDE SEQUENCE [LARGE SCALE GENOMIC DNA]</scope>
    <source>
        <strain evidence="6 7">CFBP5473</strain>
    </source>
</reference>
<protein>
    <recommendedName>
        <fullName evidence="1">diguanylate cyclase</fullName>
        <ecNumber evidence="1">2.7.7.65</ecNumber>
    </recommendedName>
</protein>
<dbReference type="OrthoDB" id="9812260at2"/>
<dbReference type="InterPro" id="IPR050469">
    <property type="entry name" value="Diguanylate_Cyclase"/>
</dbReference>
<dbReference type="AlphaFoldDB" id="A0A4D7DMH1"/>
<dbReference type="NCBIfam" id="TIGR00254">
    <property type="entry name" value="GGDEF"/>
    <property type="match status" value="1"/>
</dbReference>
<dbReference type="GO" id="GO:0052621">
    <property type="term" value="F:diguanylate cyclase activity"/>
    <property type="evidence" value="ECO:0007669"/>
    <property type="project" value="UniProtKB-EC"/>
</dbReference>
<keyword evidence="4" id="KW-0472">Membrane</keyword>
<dbReference type="SUPFAM" id="SSF55073">
    <property type="entry name" value="Nucleotide cyclase"/>
    <property type="match status" value="1"/>
</dbReference>
<evidence type="ECO:0000256" key="4">
    <source>
        <dbReference type="SAM" id="Phobius"/>
    </source>
</evidence>
<dbReference type="CDD" id="cd01949">
    <property type="entry name" value="GGDEF"/>
    <property type="match status" value="1"/>
</dbReference>
<dbReference type="Proteomes" id="UP000298545">
    <property type="component" value="Chromosome circular"/>
</dbReference>
<dbReference type="STRING" id="1367849.GCA_000518585_03450"/>
<dbReference type="PANTHER" id="PTHR45138:SF9">
    <property type="entry name" value="DIGUANYLATE CYCLASE DGCM-RELATED"/>
    <property type="match status" value="1"/>
</dbReference>
<evidence type="ECO:0000256" key="2">
    <source>
        <dbReference type="ARBA" id="ARBA00034247"/>
    </source>
</evidence>
<keyword evidence="4" id="KW-0812">Transmembrane</keyword>
<dbReference type="InterPro" id="IPR000160">
    <property type="entry name" value="GGDEF_dom"/>
</dbReference>
<accession>A0A4D7DMH1</accession>
<dbReference type="PROSITE" id="PS50887">
    <property type="entry name" value="GGDEF"/>
    <property type="match status" value="1"/>
</dbReference>
<sequence length="578" mass="63954">MRLSIQKMQLLAAALIATSCLLLASLVTFPSINNYLKFRNSTEEFGRYDAALKAVWAISAERGPSNNMMGRIGSEAELRAALAKSRLDTDEKLAQLQAAFPDEFREQMHLPEALEAVRMKLAVARDIVDRVSNLPEEQRNGTNFALAINAMFAAAESGQLLRDAIGRIVVNNAPIIGLDIIMVGAAGTLRDRIGRLGSYVVISLDADDLTKARYRATFETELQRVMSLKTLLKTYAAAYLQTPEVQQALENVEADYFEGALRYAEETLMSGNEKDRPAVEIFSKRYLTGMKSTGILRDLLVQTIRDKTSAEKNNALTTSIMSSLLALISISAMGLLAFLFRKRLFVPMLSAREQIMAIANGDLADCPHSPKMAKEMTKMFHGLDFLREQLRHKQSLEQEREEMASQLWKLARTDPLTGAFNRRALEEVADYIFTGAQKVSTGLGVMIIDIDHFKSINDRFGHAEGDLVLQRTAEVLGKNLRDTDILARFGGEEFVIILQDVNETTTNATAERLRLAIASSASGEIASTPITASFGVVWRDAGSATRWDQLMAIADERLYQAKREGRNRVAATSLQAAS</sequence>
<evidence type="ECO:0000256" key="3">
    <source>
        <dbReference type="SAM" id="Coils"/>
    </source>
</evidence>
<feature type="coiled-coil region" evidence="3">
    <location>
        <begin position="386"/>
        <end position="413"/>
    </location>
</feature>
<dbReference type="Gene3D" id="3.30.70.270">
    <property type="match status" value="1"/>
</dbReference>
<dbReference type="EMBL" id="CP039691">
    <property type="protein sequence ID" value="QCI97511.1"/>
    <property type="molecule type" value="Genomic_DNA"/>
</dbReference>
<dbReference type="Pfam" id="PF00990">
    <property type="entry name" value="GGDEF"/>
    <property type="match status" value="1"/>
</dbReference>
<evidence type="ECO:0000313" key="7">
    <source>
        <dbReference type="Proteomes" id="UP000298545"/>
    </source>
</evidence>
<keyword evidence="3" id="KW-0175">Coiled coil</keyword>
<evidence type="ECO:0000259" key="5">
    <source>
        <dbReference type="PROSITE" id="PS50887"/>
    </source>
</evidence>
<dbReference type="FunFam" id="3.30.70.270:FF:000001">
    <property type="entry name" value="Diguanylate cyclase domain protein"/>
    <property type="match status" value="1"/>
</dbReference>
<evidence type="ECO:0000256" key="1">
    <source>
        <dbReference type="ARBA" id="ARBA00012528"/>
    </source>
</evidence>
<evidence type="ECO:0000313" key="6">
    <source>
        <dbReference type="EMBL" id="QCI97511.1"/>
    </source>
</evidence>
<name>A0A4D7DMH1_9HYPH</name>
<comment type="catalytic activity">
    <reaction evidence="2">
        <text>2 GTP = 3',3'-c-di-GMP + 2 diphosphate</text>
        <dbReference type="Rhea" id="RHEA:24898"/>
        <dbReference type="ChEBI" id="CHEBI:33019"/>
        <dbReference type="ChEBI" id="CHEBI:37565"/>
        <dbReference type="ChEBI" id="CHEBI:58805"/>
        <dbReference type="EC" id="2.7.7.65"/>
    </reaction>
</comment>
<feature type="domain" description="GGDEF" evidence="5">
    <location>
        <begin position="441"/>
        <end position="574"/>
    </location>
</feature>
<keyword evidence="4" id="KW-1133">Transmembrane helix</keyword>
<feature type="transmembrane region" description="Helical" evidence="4">
    <location>
        <begin position="320"/>
        <end position="340"/>
    </location>
</feature>
<proteinExistence type="predicted"/>
<dbReference type="InterPro" id="IPR029787">
    <property type="entry name" value="Nucleotide_cyclase"/>
</dbReference>
<dbReference type="PROSITE" id="PS51257">
    <property type="entry name" value="PROKAR_LIPOPROTEIN"/>
    <property type="match status" value="1"/>
</dbReference>
<dbReference type="SMART" id="SM00267">
    <property type="entry name" value="GGDEF"/>
    <property type="match status" value="1"/>
</dbReference>
<dbReference type="InterPro" id="IPR043128">
    <property type="entry name" value="Rev_trsase/Diguanyl_cyclase"/>
</dbReference>